<dbReference type="EMBL" id="CAXKWB010105014">
    <property type="protein sequence ID" value="CAL4227871.1"/>
    <property type="molecule type" value="Genomic_DNA"/>
</dbReference>
<feature type="transmembrane region" description="Helical" evidence="1">
    <location>
        <begin position="83"/>
        <end position="105"/>
    </location>
</feature>
<keyword evidence="1" id="KW-0812">Transmembrane</keyword>
<feature type="transmembrane region" description="Helical" evidence="1">
    <location>
        <begin position="214"/>
        <end position="236"/>
    </location>
</feature>
<proteinExistence type="predicted"/>
<dbReference type="GO" id="GO:0016020">
    <property type="term" value="C:membrane"/>
    <property type="evidence" value="ECO:0007669"/>
    <property type="project" value="InterPro"/>
</dbReference>
<dbReference type="Pfam" id="PF05571">
    <property type="entry name" value="JAMP"/>
    <property type="match status" value="1"/>
</dbReference>
<dbReference type="Proteomes" id="UP001497623">
    <property type="component" value="Unassembled WGS sequence"/>
</dbReference>
<feature type="transmembrane region" description="Helical" evidence="1">
    <location>
        <begin position="180"/>
        <end position="202"/>
    </location>
</feature>
<evidence type="ECO:0008006" key="4">
    <source>
        <dbReference type="Google" id="ProtNLM"/>
    </source>
</evidence>
<evidence type="ECO:0000256" key="1">
    <source>
        <dbReference type="SAM" id="Phobius"/>
    </source>
</evidence>
<gene>
    <name evidence="2" type="ORF">MNOR_LOCUS39565</name>
</gene>
<evidence type="ECO:0000313" key="3">
    <source>
        <dbReference type="Proteomes" id="UP001497623"/>
    </source>
</evidence>
<accession>A0AAV2STH5</accession>
<dbReference type="GO" id="GO:0031625">
    <property type="term" value="F:ubiquitin protein ligase binding"/>
    <property type="evidence" value="ECO:0007669"/>
    <property type="project" value="TreeGrafter"/>
</dbReference>
<sequence length="331" mass="36633">MSSSRIFLFAQKNLQFASILNISHNFLTKSIVPQLSNCPGRYCGRTKLANDSYSACGACERGKRRGSTSECVQCDDQPSFYDWLYLGFMALLPLTFHLACIDAAAKRRTFTKEVVTLYGSAILEVAAAAIVTLLITEPVGSLEIRSCEVRSIADWYPLLHNPNPNYEGSLHCTQEAVYPLYSMVFVFYTLCLLVMLLIRPALTSKLLPGRGKSAIYSALYFLPALIVAHALCGGLVYYSFPYMVIILSVISNAAHFAFQLDQSVRGLVRGCIGDVRNLVILFGHWCLHAYGIVAITQLKDPLLHGSLCSLVPLPAIFYILTSRFTDPNNMS</sequence>
<dbReference type="InterPro" id="IPR008485">
    <property type="entry name" value="JAMP"/>
</dbReference>
<keyword evidence="1" id="KW-1133">Transmembrane helix</keyword>
<dbReference type="GO" id="GO:0036503">
    <property type="term" value="P:ERAD pathway"/>
    <property type="evidence" value="ECO:0007669"/>
    <property type="project" value="TreeGrafter"/>
</dbReference>
<dbReference type="PANTHER" id="PTHR12740">
    <property type="entry name" value="JNK1/MAPK8-ASSOCIATED MEMBRANE PROTEIN"/>
    <property type="match status" value="1"/>
</dbReference>
<feature type="transmembrane region" description="Helical" evidence="1">
    <location>
        <begin position="278"/>
        <end position="296"/>
    </location>
</feature>
<comment type="caution">
    <text evidence="2">The sequence shown here is derived from an EMBL/GenBank/DDBJ whole genome shotgun (WGS) entry which is preliminary data.</text>
</comment>
<protein>
    <recommendedName>
        <fullName evidence="4">JNK1/MAPK8-associated membrane protein</fullName>
    </recommendedName>
</protein>
<feature type="non-terminal residue" evidence="2">
    <location>
        <position position="331"/>
    </location>
</feature>
<dbReference type="AlphaFoldDB" id="A0AAV2STH5"/>
<evidence type="ECO:0000313" key="2">
    <source>
        <dbReference type="EMBL" id="CAL4227871.1"/>
    </source>
</evidence>
<dbReference type="GO" id="GO:0006986">
    <property type="term" value="P:response to unfolded protein"/>
    <property type="evidence" value="ECO:0007669"/>
    <property type="project" value="InterPro"/>
</dbReference>
<keyword evidence="1" id="KW-0472">Membrane</keyword>
<keyword evidence="3" id="KW-1185">Reference proteome</keyword>
<organism evidence="2 3">
    <name type="scientific">Meganyctiphanes norvegica</name>
    <name type="common">Northern krill</name>
    <name type="synonym">Thysanopoda norvegica</name>
    <dbReference type="NCBI Taxonomy" id="48144"/>
    <lineage>
        <taxon>Eukaryota</taxon>
        <taxon>Metazoa</taxon>
        <taxon>Ecdysozoa</taxon>
        <taxon>Arthropoda</taxon>
        <taxon>Crustacea</taxon>
        <taxon>Multicrustacea</taxon>
        <taxon>Malacostraca</taxon>
        <taxon>Eumalacostraca</taxon>
        <taxon>Eucarida</taxon>
        <taxon>Euphausiacea</taxon>
        <taxon>Euphausiidae</taxon>
        <taxon>Meganyctiphanes</taxon>
    </lineage>
</organism>
<reference evidence="2 3" key="1">
    <citation type="submission" date="2024-05" db="EMBL/GenBank/DDBJ databases">
        <authorList>
            <person name="Wallberg A."/>
        </authorList>
    </citation>
    <scope>NUCLEOTIDE SEQUENCE [LARGE SCALE GENOMIC DNA]</scope>
</reference>
<name>A0AAV2STH5_MEGNR</name>
<feature type="transmembrane region" description="Helical" evidence="1">
    <location>
        <begin position="117"/>
        <end position="136"/>
    </location>
</feature>
<feature type="transmembrane region" description="Helical" evidence="1">
    <location>
        <begin position="242"/>
        <end position="258"/>
    </location>
</feature>
<dbReference type="PANTHER" id="PTHR12740:SF4">
    <property type="entry name" value="JNK1_MAPK8-ASSOCIATED MEMBRANE PROTEIN"/>
    <property type="match status" value="1"/>
</dbReference>
<feature type="transmembrane region" description="Helical" evidence="1">
    <location>
        <begin position="302"/>
        <end position="321"/>
    </location>
</feature>